<comment type="caution">
    <text evidence="1">The sequence shown here is derived from an EMBL/GenBank/DDBJ whole genome shotgun (WGS) entry which is preliminary data.</text>
</comment>
<name>A0A7C5AM88_9BACT</name>
<proteinExistence type="predicted"/>
<gene>
    <name evidence="1" type="ORF">ENW48_08425</name>
</gene>
<dbReference type="AlphaFoldDB" id="A0A7C5AM88"/>
<accession>A0A7C5AM88</accession>
<sequence length="158" mass="17448">MKPGLYVSESYRAPGINPGNLTCFLEPFAGAAAHGPEETFSRLFQEELLRAWQTQGLNLGPPESPCRLSGVIHQLTIRGSRLRRFTGRLHARLVLAGALQQDDRVLFAFRDEVQASSPVAPGPAAPREQELLLRFLAREAANRLLNELLLGRESPPPE</sequence>
<protein>
    <submittedName>
        <fullName evidence="1">Uncharacterized protein</fullName>
    </submittedName>
</protein>
<evidence type="ECO:0000313" key="1">
    <source>
        <dbReference type="EMBL" id="HGZ12230.1"/>
    </source>
</evidence>
<dbReference type="EMBL" id="DTKJ01000058">
    <property type="protein sequence ID" value="HGZ12230.1"/>
    <property type="molecule type" value="Genomic_DNA"/>
</dbReference>
<organism evidence="1">
    <name type="scientific">Desulfobacca acetoxidans</name>
    <dbReference type="NCBI Taxonomy" id="60893"/>
    <lineage>
        <taxon>Bacteria</taxon>
        <taxon>Pseudomonadati</taxon>
        <taxon>Thermodesulfobacteriota</taxon>
        <taxon>Desulfobaccia</taxon>
        <taxon>Desulfobaccales</taxon>
        <taxon>Desulfobaccaceae</taxon>
        <taxon>Desulfobacca</taxon>
    </lineage>
</organism>
<reference evidence="1" key="1">
    <citation type="journal article" date="2020" name="mSystems">
        <title>Genome- and Community-Level Interaction Insights into Carbon Utilization and Element Cycling Functions of Hydrothermarchaeota in Hydrothermal Sediment.</title>
        <authorList>
            <person name="Zhou Z."/>
            <person name="Liu Y."/>
            <person name="Xu W."/>
            <person name="Pan J."/>
            <person name="Luo Z.H."/>
            <person name="Li M."/>
        </authorList>
    </citation>
    <scope>NUCLEOTIDE SEQUENCE [LARGE SCALE GENOMIC DNA]</scope>
    <source>
        <strain evidence="1">SpSt-853</strain>
    </source>
</reference>